<feature type="signal peptide" evidence="1">
    <location>
        <begin position="1"/>
        <end position="21"/>
    </location>
</feature>
<gene>
    <name evidence="2" type="ORF">WKV53_26985</name>
</gene>
<sequence>MKIRASLVLLAAILACPVSLAADAFVLARKDHTNSPSLTGKSVTQATVREMNEAGLTLEMGEKKIPGKVSNKEVANEVFEIISPVKVRRTLTSKTSESRMVVMENEQPGPEKTDPLQGLPVIIEEKDGKCTVTLEKGEATPEQKAALDELEKDGNDREALAIYGDAPRKPGDKWDVDLAKLPSFGGAKDLKGSFVVEFVEVKELQGTSCAVLKSTLDLSGTTVKEGDEPTLSIKMKGEVVVHRSLEDLVDLDSKMSATLDMDGQAGPGMKMKITGPVTMSRTATIAKP</sequence>
<evidence type="ECO:0008006" key="4">
    <source>
        <dbReference type="Google" id="ProtNLM"/>
    </source>
</evidence>
<protein>
    <recommendedName>
        <fullName evidence="4">DUF5666 domain-containing protein</fullName>
    </recommendedName>
</protein>
<organism evidence="2 3">
    <name type="scientific">Luteolibacter soli</name>
    <dbReference type="NCBI Taxonomy" id="3135280"/>
    <lineage>
        <taxon>Bacteria</taxon>
        <taxon>Pseudomonadati</taxon>
        <taxon>Verrucomicrobiota</taxon>
        <taxon>Verrucomicrobiia</taxon>
        <taxon>Verrucomicrobiales</taxon>
        <taxon>Verrucomicrobiaceae</taxon>
        <taxon>Luteolibacter</taxon>
    </lineage>
</organism>
<comment type="caution">
    <text evidence="2">The sequence shown here is derived from an EMBL/GenBank/DDBJ whole genome shotgun (WGS) entry which is preliminary data.</text>
</comment>
<proteinExistence type="predicted"/>
<reference evidence="2 3" key="1">
    <citation type="submission" date="2024-04" db="EMBL/GenBank/DDBJ databases">
        <title>Luteolibacter sp. isolated from soil.</title>
        <authorList>
            <person name="An J."/>
        </authorList>
    </citation>
    <scope>NUCLEOTIDE SEQUENCE [LARGE SCALE GENOMIC DNA]</scope>
    <source>
        <strain evidence="2 3">Y139</strain>
    </source>
</reference>
<feature type="chain" id="PRO_5046552773" description="DUF5666 domain-containing protein" evidence="1">
    <location>
        <begin position="22"/>
        <end position="288"/>
    </location>
</feature>
<evidence type="ECO:0000313" key="3">
    <source>
        <dbReference type="Proteomes" id="UP001371305"/>
    </source>
</evidence>
<evidence type="ECO:0000313" key="2">
    <source>
        <dbReference type="EMBL" id="MEK7954192.1"/>
    </source>
</evidence>
<keyword evidence="3" id="KW-1185">Reference proteome</keyword>
<evidence type="ECO:0000256" key="1">
    <source>
        <dbReference type="SAM" id="SignalP"/>
    </source>
</evidence>
<dbReference type="PROSITE" id="PS51257">
    <property type="entry name" value="PROKAR_LIPOPROTEIN"/>
    <property type="match status" value="1"/>
</dbReference>
<accession>A0ABU9B2D2</accession>
<dbReference type="RefSeq" id="WP_341407960.1">
    <property type="nucleotide sequence ID" value="NZ_JBBUKT010000016.1"/>
</dbReference>
<name>A0ABU9B2D2_9BACT</name>
<dbReference type="Proteomes" id="UP001371305">
    <property type="component" value="Unassembled WGS sequence"/>
</dbReference>
<keyword evidence="1" id="KW-0732">Signal</keyword>
<dbReference type="EMBL" id="JBBUKT010000016">
    <property type="protein sequence ID" value="MEK7954192.1"/>
    <property type="molecule type" value="Genomic_DNA"/>
</dbReference>